<keyword evidence="4" id="KW-1185">Reference proteome</keyword>
<organism evidence="3 4">
    <name type="scientific">Terriglobus aquaticus</name>
    <dbReference type="NCBI Taxonomy" id="940139"/>
    <lineage>
        <taxon>Bacteria</taxon>
        <taxon>Pseudomonadati</taxon>
        <taxon>Acidobacteriota</taxon>
        <taxon>Terriglobia</taxon>
        <taxon>Terriglobales</taxon>
        <taxon>Acidobacteriaceae</taxon>
        <taxon>Terriglobus</taxon>
    </lineage>
</organism>
<gene>
    <name evidence="3" type="ORF">ACK2TP_06680</name>
</gene>
<evidence type="ECO:0000313" key="4">
    <source>
        <dbReference type="Proteomes" id="UP001634747"/>
    </source>
</evidence>
<feature type="region of interest" description="Disordered" evidence="2">
    <location>
        <begin position="189"/>
        <end position="254"/>
    </location>
</feature>
<feature type="coiled-coil region" evidence="1">
    <location>
        <begin position="67"/>
        <end position="98"/>
    </location>
</feature>
<comment type="caution">
    <text evidence="3">The sequence shown here is derived from an EMBL/GenBank/DDBJ whole genome shotgun (WGS) entry which is preliminary data.</text>
</comment>
<name>A0ABW9KI13_9BACT</name>
<evidence type="ECO:0000256" key="2">
    <source>
        <dbReference type="SAM" id="MobiDB-lite"/>
    </source>
</evidence>
<reference evidence="3 4" key="1">
    <citation type="submission" date="2024-12" db="EMBL/GenBank/DDBJ databases">
        <authorList>
            <person name="Lee Y."/>
        </authorList>
    </citation>
    <scope>NUCLEOTIDE SEQUENCE [LARGE SCALE GENOMIC DNA]</scope>
    <source>
        <strain evidence="3 4">03SUJ4</strain>
    </source>
</reference>
<dbReference type="Proteomes" id="UP001634747">
    <property type="component" value="Unassembled WGS sequence"/>
</dbReference>
<sequence length="254" mass="27720">MNTIQFSGPPPSAKKPAIVKAEQGASCPMPCITSIATSGTTKPPAAETSSSELDAMELKITELWSAKAKTRAAVAKTRKQLQENRRELGRNLAAYKEALAKTGRDGKWSKLLKQAGISKATADRYVQEFIGRRKLLTEEISDVEVQNLAMRYARLLHRKHLSAEQKASFMRILADELQRVPNPKLVAEEITPAPPATPDLEASASPEAPVTLTDADRSNKEEQGGKATSKPDQRDPDRAHTARPEATEQRPSSS</sequence>
<keyword evidence="1" id="KW-0175">Coiled coil</keyword>
<proteinExistence type="predicted"/>
<accession>A0ABW9KI13</accession>
<dbReference type="EMBL" id="JBJYXY010000001">
    <property type="protein sequence ID" value="MFN2975441.1"/>
    <property type="molecule type" value="Genomic_DNA"/>
</dbReference>
<evidence type="ECO:0000256" key="1">
    <source>
        <dbReference type="SAM" id="Coils"/>
    </source>
</evidence>
<evidence type="ECO:0000313" key="3">
    <source>
        <dbReference type="EMBL" id="MFN2975441.1"/>
    </source>
</evidence>
<dbReference type="RefSeq" id="WP_263413034.1">
    <property type="nucleotide sequence ID" value="NZ_BAABBH010000001.1"/>
</dbReference>
<feature type="compositionally biased region" description="Basic and acidic residues" evidence="2">
    <location>
        <begin position="214"/>
        <end position="248"/>
    </location>
</feature>
<protein>
    <submittedName>
        <fullName evidence="3">Uncharacterized protein</fullName>
    </submittedName>
</protein>